<evidence type="ECO:0000313" key="3">
    <source>
        <dbReference type="Proteomes" id="UP000243081"/>
    </source>
</evidence>
<proteinExistence type="predicted"/>
<dbReference type="Gene3D" id="1.10.510.10">
    <property type="entry name" value="Transferase(Phosphotransferase) domain 1"/>
    <property type="match status" value="1"/>
</dbReference>
<evidence type="ECO:0000259" key="1">
    <source>
        <dbReference type="PROSITE" id="PS50011"/>
    </source>
</evidence>
<dbReference type="GO" id="GO:0005524">
    <property type="term" value="F:ATP binding"/>
    <property type="evidence" value="ECO:0007669"/>
    <property type="project" value="InterPro"/>
</dbReference>
<sequence length="965" mass="108434">MASLYEETRKLIYKEIFEKLERKDDGRYRFAPRGTVKTLFQRDNHSLLRLLFRSLVPSGQIVSNGVAFVEDGFVSRVEARKLSNFWGTLVFASCSIDAAVTALHRLVAVDAWPVFDVEEKKLGLLPLSRAQLNDLFGDHVEADRFFSNQACFCAVVLRNREEVIVQDASCQRLPYLKEDFLGEGSFGKVYRVKVAKHHFFDAYAEAAKAYNGKPQYMARKDYIIADVNRAREEYTIMKKILSANFQKREHNIVQSWGCLQIESSYSLFMPVAICDLHTYMMEQHRNAPQELKNKADMIYSAAGLASGLQYLHGGMQTEELEELVCYHMDLNPSNVLVFYENNRNVWKLSDFGMARVKTRTGQLNSYRENDFNSLFVRRKKLQDPSLPSTLNRRGEGTWLPPESIAAVPIMKTGADVWALGCVLSVVFAYLGAGASGVDDYADARQNYRRADGSDRFFLRAAHFKSSKVHPEIKARHEKLISEAAHRHIEERRAFSHMLTFLQESVLKVDQSQRCGAAAVKQELETTYRILQAAINDRRPSVIQAVSENFLQQQKKRLIPAKNKSSSGVKIGSQRFSSSEDFKGLVISPNANSLAYCTNKKIVLYTSESLSITEGHAGTPPSEWKLTDTDCFLQSLCLTKRYLVASTMSKSCLYVFDLEGGRQVDLNLTSMHRISLDVPAITNIAISPNSKTLVFVVRNETNMRGPGTLVYASLPGMIAFIRQELSYLSESSDHSHDAVRISRSHELLRNAIDLDWPAADIEHLSVSDTEDAYIVVRPELTARTREHKIPVAHIWMDNTSVPPCPTVDTLNIVSLVSHLLWRGVTDNSVTNLDTRDLMAAPQQDSSRLFVSSMIERFDDYGPQVDDQRDIPHYRIAKLFNSGPTGRLFAIGNVSSKQSMMLMEVGLSPALTVRELVKIPGLVLGDDMVAVAVDSSDKTLIIVASLTGASRRVIHKISVPKHGQSES</sequence>
<dbReference type="InterPro" id="IPR051681">
    <property type="entry name" value="Ser/Thr_Kinases-Pseudokinases"/>
</dbReference>
<dbReference type="EMBL" id="LUKN01001746">
    <property type="protein sequence ID" value="OAR00328.1"/>
    <property type="molecule type" value="Genomic_DNA"/>
</dbReference>
<dbReference type="CDD" id="cd00180">
    <property type="entry name" value="PKc"/>
    <property type="match status" value="1"/>
</dbReference>
<name>A0A179ICB9_CORDF</name>
<dbReference type="GO" id="GO:0004674">
    <property type="term" value="F:protein serine/threonine kinase activity"/>
    <property type="evidence" value="ECO:0007669"/>
    <property type="project" value="TreeGrafter"/>
</dbReference>
<keyword evidence="3" id="KW-1185">Reference proteome</keyword>
<dbReference type="OMA" id="YSIFMPL"/>
<dbReference type="SUPFAM" id="SSF82171">
    <property type="entry name" value="DPP6 N-terminal domain-like"/>
    <property type="match status" value="1"/>
</dbReference>
<dbReference type="InterPro" id="IPR011009">
    <property type="entry name" value="Kinase-like_dom_sf"/>
</dbReference>
<dbReference type="AlphaFoldDB" id="A0A179ICB9"/>
<organism evidence="2 3">
    <name type="scientific">Cordyceps confragosa</name>
    <name type="common">Lecanicillium lecanii</name>
    <dbReference type="NCBI Taxonomy" id="2714763"/>
    <lineage>
        <taxon>Eukaryota</taxon>
        <taxon>Fungi</taxon>
        <taxon>Dikarya</taxon>
        <taxon>Ascomycota</taxon>
        <taxon>Pezizomycotina</taxon>
        <taxon>Sordariomycetes</taxon>
        <taxon>Hypocreomycetidae</taxon>
        <taxon>Hypocreales</taxon>
        <taxon>Cordycipitaceae</taxon>
        <taxon>Akanthomyces</taxon>
    </lineage>
</organism>
<dbReference type="SUPFAM" id="SSF56112">
    <property type="entry name" value="Protein kinase-like (PK-like)"/>
    <property type="match status" value="1"/>
</dbReference>
<accession>A0A179ICB9</accession>
<comment type="caution">
    <text evidence="2">The sequence shown here is derived from an EMBL/GenBank/DDBJ whole genome shotgun (WGS) entry which is preliminary data.</text>
</comment>
<feature type="domain" description="Protein kinase" evidence="1">
    <location>
        <begin position="175"/>
        <end position="506"/>
    </location>
</feature>
<dbReference type="InterPro" id="IPR000719">
    <property type="entry name" value="Prot_kinase_dom"/>
</dbReference>
<gene>
    <name evidence="2" type="ORF">LLEC1_02058</name>
</gene>
<protein>
    <recommendedName>
        <fullName evidence="1">Protein kinase domain-containing protein</fullName>
    </recommendedName>
</protein>
<dbReference type="OrthoDB" id="5986190at2759"/>
<dbReference type="PANTHER" id="PTHR44329">
    <property type="entry name" value="SERINE/THREONINE-PROTEIN KINASE TNNI3K-RELATED"/>
    <property type="match status" value="1"/>
</dbReference>
<dbReference type="PROSITE" id="PS50011">
    <property type="entry name" value="PROTEIN_KINASE_DOM"/>
    <property type="match status" value="1"/>
</dbReference>
<evidence type="ECO:0000313" key="2">
    <source>
        <dbReference type="EMBL" id="OAR00328.1"/>
    </source>
</evidence>
<reference evidence="2 3" key="1">
    <citation type="submission" date="2016-03" db="EMBL/GenBank/DDBJ databases">
        <title>Fine-scale spatial genetic structure of a fungal parasite of coffee scale insects.</title>
        <authorList>
            <person name="Jackson D."/>
            <person name="Zemenick K.A."/>
            <person name="Malloure B."/>
            <person name="Quandt C.A."/>
            <person name="James T.Y."/>
        </authorList>
    </citation>
    <scope>NUCLEOTIDE SEQUENCE [LARGE SCALE GENOMIC DNA]</scope>
    <source>
        <strain evidence="2 3">UM487</strain>
    </source>
</reference>
<dbReference type="Proteomes" id="UP000243081">
    <property type="component" value="Unassembled WGS sequence"/>
</dbReference>
<dbReference type="Pfam" id="PF00069">
    <property type="entry name" value="Pkinase"/>
    <property type="match status" value="1"/>
</dbReference>